<reference evidence="2 3" key="1">
    <citation type="submission" date="2020-04" db="EMBL/GenBank/DDBJ databases">
        <authorList>
            <person name="Wallbank WR R."/>
            <person name="Pardo Diaz C."/>
            <person name="Kozak K."/>
            <person name="Martin S."/>
            <person name="Jiggins C."/>
            <person name="Moest M."/>
            <person name="Warren A I."/>
            <person name="Byers J.R.P. K."/>
            <person name="Montejo-Kovacevich G."/>
            <person name="Yen C E."/>
        </authorList>
    </citation>
    <scope>NUCLEOTIDE SEQUENCE [LARGE SCALE GENOMIC DNA]</scope>
</reference>
<dbReference type="OrthoDB" id="10264376at2759"/>
<dbReference type="GO" id="GO:0060271">
    <property type="term" value="P:cilium assembly"/>
    <property type="evidence" value="ECO:0007669"/>
    <property type="project" value="TreeGrafter"/>
</dbReference>
<dbReference type="Gene3D" id="2.60.40.10">
    <property type="entry name" value="Immunoglobulins"/>
    <property type="match status" value="2"/>
</dbReference>
<dbReference type="PANTHER" id="PTHR45912">
    <property type="entry name" value="CILIA- AND FLAGELLA-ASSOCIATED PROTEIN 47"/>
    <property type="match status" value="1"/>
</dbReference>
<name>A0A8S0ZEC6_ARCPL</name>
<accession>A0A8S0ZEC6</accession>
<dbReference type="InterPro" id="IPR001715">
    <property type="entry name" value="CH_dom"/>
</dbReference>
<dbReference type="GO" id="GO:0005929">
    <property type="term" value="C:cilium"/>
    <property type="evidence" value="ECO:0007669"/>
    <property type="project" value="TreeGrafter"/>
</dbReference>
<dbReference type="SUPFAM" id="SSF47576">
    <property type="entry name" value="Calponin-homology domain, CH-domain"/>
    <property type="match status" value="1"/>
</dbReference>
<sequence>MSECDLYNPDKVFRRFKLVDFPTSFVELSTTQILDVEIDLNTSAYLKTLCEGGLLKFSEAREISPSHRAFNIIQLDDHTIQIIYHPKNECISKAKRNKQLGNRFVFDLRLIQVNDSRCCNNELHAEIGRFYISGQYEFCQVTHHPDPVDFGNVVVNNRVTKYVRMRNESSVIAAKVCYERRGNFEVVPYKFTILPNSSIRLAISIRPTSLNIPTTLYFQIRNPYNDELQFKSDGIDDNFITYTIIGKITIIHNKTPKIVEVESLHTLYDQLPKYTYIDKELEIHNKRKATALKYFDVGKQTRFSPMKKALKEKFATGRDKCYIDHLPPMKPDGNFCKVVEPTASAYDLFDIELSPFLVDFGKVGISTYGKEVLTIRNGTKFKINIQLCPIDNIVYTESKLFSTIFRLDPLKQTKVTMFCLGFEEGKFQGSFEYLIDNTYRLKHMYSLEVGQPTLMVMEKSLKFGMVTTDSFVTSVPIRLYNKFNETAYFKWTDIHPEIPFEIMPMTGSIPGQSCKICDIMYVCKPTKTKSHEVDFVSNDFETKVELSITTRKLSIKFLQPAVIFKEIPLNMETIEKVKLENSSREIALFYVVEPLIPGFRIEPMSGTIRPKMIMTFDIIVKIPCVVEFAFDVLVKINNKENVVLSVSGTVVEPRIIIQPKNIYMPRIPCHMITYVPVTFQNLCSVKTEVQVLDTGDDNIFDVYIAHGNEKQKVFEFIVEGGQSKTVFIKVCDIFRREYDMYIPFKINGLLGPPEQSEVRSTELQYYIGEYEQCYESNPKIKLKSINKDISYCRIIGVITVPWLSFSVDKFEFDYIPHQNNIIEFTAKNISKYYLYVTILTGKLVPNFSLDIHTQDCQSIINDSHIKFELDLDQSVEMSVKFHPKFNGRFVTTALLFLDKHMTVPYSNLTFYGKRETRAMRPSTYRVIFPPCYVETKVTRIITIDYEAISDLDAFSCQSKDENNVAVTFINHRTTESNDETHTFIDVELEICSKTPCTGNVMLIFRHESEAGCDVEVRFCVTYCPLTLHASHLVTPNENPFPYYPLECQTELYGYLEKCCIFLEKWMFQQGFRRDLYPVIPDTFHAISSAVTSQNAAKSGKGINVSYLNFVRRIAGPLMKHVRKVSVQAVDDTFKSVYEIHETYKGILALLQSRGCNLCALQPTFLLSYEQFIVYAENVTPKCNPDIALTKLLLSDADLFNRLNKQSWMDFILQTYKVFIMDSCFFECVCVSTKPRDIVNNLVTWYNEQILSQHNTLLGNNKPVKQITNITTDLSDGVALASAILNNCPFLKRHFSMFCEVTEENKEGDIVNNACLIIEAMNQLRLYFPLSSKDFFDPNFLQMLFLSIHLYVVLPMFRPKATVVLNPSLLKSSTRHVSICPSSQESLIFSYIILNNSRNAFTVEKLASADNGKKMFLSVKYIANFVDKEECLLLVHGYNKTRIFDTYVVFILQGQISALNPERKCKVTGPLYRPNKVDIMISSPFICSANFNIYITDTEPTVPVHFNESQKPRFYVRRLNLIDKEVILNGAPKESGQDIIEHKLYLQIICLSTQIGNTWIWFRSEIGQFFIRVTTQPRWDLAIDTLQAKMHSWPVDPCSCGESCECYRTTVLTIPHRNELMLKALRYALIEHASSIMMDIFDQLIDTTTGKLILAMLFEEGGTNMSELNHVLRSHTTYRLTSKALVPRIDRVTLAQHTNLYLTLPITIPLHDKLEKYSITFTSDCGNDIRTYRIVFVESSLADASAHAEL</sequence>
<dbReference type="Proteomes" id="UP000494256">
    <property type="component" value="Unassembled WGS sequence"/>
</dbReference>
<protein>
    <recommendedName>
        <fullName evidence="1">Calponin-homology (CH) domain-containing protein</fullName>
    </recommendedName>
</protein>
<dbReference type="PROSITE" id="PS50021">
    <property type="entry name" value="CH"/>
    <property type="match status" value="1"/>
</dbReference>
<evidence type="ECO:0000259" key="1">
    <source>
        <dbReference type="PROSITE" id="PS50021"/>
    </source>
</evidence>
<dbReference type="InterPro" id="IPR036872">
    <property type="entry name" value="CH_dom_sf"/>
</dbReference>
<dbReference type="PANTHER" id="PTHR45912:SF3">
    <property type="entry name" value="CILIA- AND FLAGELLA-ASSOCIATED PROTEIN 47"/>
    <property type="match status" value="1"/>
</dbReference>
<gene>
    <name evidence="2" type="ORF">APLA_LOCUS4861</name>
</gene>
<proteinExistence type="predicted"/>
<organism evidence="2 3">
    <name type="scientific">Arctia plantaginis</name>
    <name type="common">Wood tiger moth</name>
    <name type="synonym">Phalaena plantaginis</name>
    <dbReference type="NCBI Taxonomy" id="874455"/>
    <lineage>
        <taxon>Eukaryota</taxon>
        <taxon>Metazoa</taxon>
        <taxon>Ecdysozoa</taxon>
        <taxon>Arthropoda</taxon>
        <taxon>Hexapoda</taxon>
        <taxon>Insecta</taxon>
        <taxon>Pterygota</taxon>
        <taxon>Neoptera</taxon>
        <taxon>Endopterygota</taxon>
        <taxon>Lepidoptera</taxon>
        <taxon>Glossata</taxon>
        <taxon>Ditrysia</taxon>
        <taxon>Noctuoidea</taxon>
        <taxon>Erebidae</taxon>
        <taxon>Arctiinae</taxon>
        <taxon>Arctia</taxon>
    </lineage>
</organism>
<dbReference type="InterPro" id="IPR013783">
    <property type="entry name" value="Ig-like_fold"/>
</dbReference>
<dbReference type="Pfam" id="PF24529">
    <property type="entry name" value="CFAP47"/>
    <property type="match status" value="1"/>
</dbReference>
<evidence type="ECO:0000313" key="3">
    <source>
        <dbReference type="Proteomes" id="UP000494256"/>
    </source>
</evidence>
<dbReference type="InterPro" id="IPR056343">
    <property type="entry name" value="CFAP47_dom"/>
</dbReference>
<dbReference type="EMBL" id="CADEBD010000288">
    <property type="protein sequence ID" value="CAB3230997.1"/>
    <property type="molecule type" value="Genomic_DNA"/>
</dbReference>
<evidence type="ECO:0000313" key="2">
    <source>
        <dbReference type="EMBL" id="CAB3230997.1"/>
    </source>
</evidence>
<comment type="caution">
    <text evidence="2">The sequence shown here is derived from an EMBL/GenBank/DDBJ whole genome shotgun (WGS) entry which is preliminary data.</text>
</comment>
<feature type="domain" description="Calponin-homology (CH)" evidence="1">
    <location>
        <begin position="1243"/>
        <end position="1354"/>
    </location>
</feature>